<evidence type="ECO:0000313" key="1">
    <source>
        <dbReference type="EMBL" id="VAW90872.1"/>
    </source>
</evidence>
<protein>
    <submittedName>
        <fullName evidence="1">Phytoene synthase</fullName>
        <ecNumber evidence="1">2.5.1.32</ecNumber>
    </submittedName>
</protein>
<accession>A0A3B0ZU15</accession>
<dbReference type="CDD" id="cd00683">
    <property type="entry name" value="Trans_IPPS_HH"/>
    <property type="match status" value="1"/>
</dbReference>
<dbReference type="Pfam" id="PF00494">
    <property type="entry name" value="SQS_PSY"/>
    <property type="match status" value="1"/>
</dbReference>
<gene>
    <name evidence="1" type="ORF">MNBD_GAMMA21-606</name>
</gene>
<dbReference type="PANTHER" id="PTHR31480">
    <property type="entry name" value="BIFUNCTIONAL LYCOPENE CYCLASE/PHYTOENE SYNTHASE"/>
    <property type="match status" value="1"/>
</dbReference>
<dbReference type="SFLD" id="SFLDS00005">
    <property type="entry name" value="Isoprenoid_Synthase_Type_I"/>
    <property type="match status" value="1"/>
</dbReference>
<sequence>MQSKPLKSAYAECLQLANTHYENFPTASKLVKKKHRQATAVIYSFARRADDFADEGEYDDKTRLSKLSQFEQFLIDIENNRPVDDPTFIALADTIQQYKLPLLPFRKLLQAFCMDVEKNRYTDFDELLHYCQHSANPVGELVLRLHNAYTEETAGLSDNICTALQLINFAQDIGEDYLQRNRVYIPQNELGNISLSEQSVTQQLSSPELIKIVDYQLNRAKQLLLQGAPLVNHLQGRLKWVMKLTINGGLLICSKCQRRNNVFLRPTVTRTDTLGLLFKSIYFRPR</sequence>
<dbReference type="SFLD" id="SFLDG01212">
    <property type="entry name" value="Phytoene_synthase_like"/>
    <property type="match status" value="1"/>
</dbReference>
<dbReference type="GO" id="GO:0051996">
    <property type="term" value="F:squalene synthase [NAD(P)H] activity"/>
    <property type="evidence" value="ECO:0007669"/>
    <property type="project" value="InterPro"/>
</dbReference>
<proteinExistence type="predicted"/>
<dbReference type="InterPro" id="IPR002060">
    <property type="entry name" value="Squ/phyt_synthse"/>
</dbReference>
<dbReference type="GO" id="GO:0046905">
    <property type="term" value="F:15-cis-phytoene synthase activity"/>
    <property type="evidence" value="ECO:0007669"/>
    <property type="project" value="UniProtKB-EC"/>
</dbReference>
<keyword evidence="1" id="KW-0808">Transferase</keyword>
<dbReference type="Gene3D" id="1.10.600.10">
    <property type="entry name" value="Farnesyl Diphosphate Synthase"/>
    <property type="match status" value="1"/>
</dbReference>
<dbReference type="InterPro" id="IPR033904">
    <property type="entry name" value="Trans_IPPS_HH"/>
</dbReference>
<dbReference type="InterPro" id="IPR008949">
    <property type="entry name" value="Isoprenoid_synthase_dom_sf"/>
</dbReference>
<dbReference type="NCBIfam" id="TIGR03464">
    <property type="entry name" value="HpnC"/>
    <property type="match status" value="1"/>
</dbReference>
<reference evidence="1" key="1">
    <citation type="submission" date="2018-06" db="EMBL/GenBank/DDBJ databases">
        <authorList>
            <person name="Zhirakovskaya E."/>
        </authorList>
    </citation>
    <scope>NUCLEOTIDE SEQUENCE</scope>
</reference>
<dbReference type="SUPFAM" id="SSF48576">
    <property type="entry name" value="Terpenoid synthases"/>
    <property type="match status" value="1"/>
</dbReference>
<dbReference type="SFLD" id="SFLDG01018">
    <property type="entry name" value="Squalene/Phytoene_Synthase_Lik"/>
    <property type="match status" value="1"/>
</dbReference>
<dbReference type="InterPro" id="IPR044843">
    <property type="entry name" value="Trans_IPPS_bact-type"/>
</dbReference>
<name>A0A3B0ZU15_9ZZZZ</name>
<dbReference type="GO" id="GO:0004311">
    <property type="term" value="F:geranylgeranyl diphosphate synthase activity"/>
    <property type="evidence" value="ECO:0007669"/>
    <property type="project" value="InterPro"/>
</dbReference>
<dbReference type="AlphaFoldDB" id="A0A3B0ZU15"/>
<dbReference type="EMBL" id="UOFR01000007">
    <property type="protein sequence ID" value="VAW90872.1"/>
    <property type="molecule type" value="Genomic_DNA"/>
</dbReference>
<dbReference type="InterPro" id="IPR017827">
    <property type="entry name" value="HSQ_synthase_HpnC"/>
</dbReference>
<dbReference type="EC" id="2.5.1.32" evidence="1"/>
<organism evidence="1">
    <name type="scientific">hydrothermal vent metagenome</name>
    <dbReference type="NCBI Taxonomy" id="652676"/>
    <lineage>
        <taxon>unclassified sequences</taxon>
        <taxon>metagenomes</taxon>
        <taxon>ecological metagenomes</taxon>
    </lineage>
</organism>